<dbReference type="AlphaFoldDB" id="A0A074YQB1"/>
<name>A0A074YQB1_AURSE</name>
<dbReference type="HOGENOM" id="CLU_1669040_0_0_1"/>
<sequence>MQSKLNFSDAYNLAFRTENIDPLLPELFVAQRALSTVRSVIAPDRLARLRRAGLSHGWSEEDIGAVARFRLIVATESRELIDEMNTWESGNQVQRLMMGSMARKKGALIDLMDQIDALSRLGIQVVWHHVSRMENRPAINLAKEAVVEHCTKNWGFLS</sequence>
<dbReference type="GeneID" id="25362047"/>
<dbReference type="InterPro" id="IPR036397">
    <property type="entry name" value="RNaseH_sf"/>
</dbReference>
<dbReference type="EMBL" id="KL584750">
    <property type="protein sequence ID" value="KEQ99880.1"/>
    <property type="molecule type" value="Genomic_DNA"/>
</dbReference>
<evidence type="ECO:0000313" key="2">
    <source>
        <dbReference type="Proteomes" id="UP000030641"/>
    </source>
</evidence>
<reference evidence="1 2" key="1">
    <citation type="journal article" date="2014" name="BMC Genomics">
        <title>Genome sequencing of four Aureobasidium pullulans varieties: biotechnological potential, stress tolerance, and description of new species.</title>
        <authorList>
            <person name="Gostin Ar C."/>
            <person name="Ohm R.A."/>
            <person name="Kogej T."/>
            <person name="Sonjak S."/>
            <person name="Turk M."/>
            <person name="Zajc J."/>
            <person name="Zalar P."/>
            <person name="Grube M."/>
            <person name="Sun H."/>
            <person name="Han J."/>
            <person name="Sharma A."/>
            <person name="Chiniquy J."/>
            <person name="Ngan C.Y."/>
            <person name="Lipzen A."/>
            <person name="Barry K."/>
            <person name="Grigoriev I.V."/>
            <person name="Gunde-Cimerman N."/>
        </authorList>
    </citation>
    <scope>NUCLEOTIDE SEQUENCE [LARGE SCALE GENOMIC DNA]</scope>
    <source>
        <strain evidence="1 2">EXF-2481</strain>
    </source>
</reference>
<evidence type="ECO:0008006" key="3">
    <source>
        <dbReference type="Google" id="ProtNLM"/>
    </source>
</evidence>
<organism evidence="1 2">
    <name type="scientific">Aureobasidium subglaciale (strain EXF-2481)</name>
    <name type="common">Aureobasidium pullulans var. subglaciale</name>
    <dbReference type="NCBI Taxonomy" id="1043005"/>
    <lineage>
        <taxon>Eukaryota</taxon>
        <taxon>Fungi</taxon>
        <taxon>Dikarya</taxon>
        <taxon>Ascomycota</taxon>
        <taxon>Pezizomycotina</taxon>
        <taxon>Dothideomycetes</taxon>
        <taxon>Dothideomycetidae</taxon>
        <taxon>Dothideales</taxon>
        <taxon>Saccotheciaceae</taxon>
        <taxon>Aureobasidium</taxon>
    </lineage>
</organism>
<dbReference type="STRING" id="1043005.A0A074YQB1"/>
<dbReference type="InParanoid" id="A0A074YQB1"/>
<dbReference type="GO" id="GO:0003676">
    <property type="term" value="F:nucleic acid binding"/>
    <property type="evidence" value="ECO:0007669"/>
    <property type="project" value="InterPro"/>
</dbReference>
<dbReference type="Proteomes" id="UP000030641">
    <property type="component" value="Unassembled WGS sequence"/>
</dbReference>
<gene>
    <name evidence="1" type="ORF">AUEXF2481DRAFT_1355</name>
</gene>
<keyword evidence="2" id="KW-1185">Reference proteome</keyword>
<evidence type="ECO:0000313" key="1">
    <source>
        <dbReference type="EMBL" id="KEQ99880.1"/>
    </source>
</evidence>
<proteinExistence type="predicted"/>
<dbReference type="RefSeq" id="XP_013347944.1">
    <property type="nucleotide sequence ID" value="XM_013492490.1"/>
</dbReference>
<dbReference type="Gene3D" id="3.30.420.10">
    <property type="entry name" value="Ribonuclease H-like superfamily/Ribonuclease H"/>
    <property type="match status" value="1"/>
</dbReference>
<accession>A0A074YQB1</accession>
<protein>
    <recommendedName>
        <fullName evidence="3">RNase H type-1 domain-containing protein</fullName>
    </recommendedName>
</protein>
<dbReference type="OrthoDB" id="407198at2759"/>